<sequence>MFSNNQKISVRQLKRLLVMDWIGKISLLLPRFIVQSSGKDLILSLILGVGITAVYTCIVCYLSRYITRSFGGYVELRLGRASAFALCLVYWSYMFVNLLYITRVFGAVTRQYMLPELSENIPCILMLLGGFYASMDPKERRGRIAEVLYPFVLIPLLILLVIASFGVQSEYFTYESANFNAVTMKQSFQVFTAFGGVSLILFEAPFIQKSGMRLRTTLKGLMITAIGIGAAILIGIGSFGDQGMKALRWPVVTLMSNVDIPGGFLQRFDILFLALLLMSFFVAASTGIFYLNLIFKEMFKQPEEKHYHLLMLILSIAGVLWCKNVEIAQQLFLTVNCYLLIPIMAVFTVIFAILEWEKRRRSK</sequence>
<keyword evidence="10" id="KW-1185">Reference proteome</keyword>
<dbReference type="AlphaFoldDB" id="A0A4V6HRV8"/>
<feature type="transmembrane region" description="Helical" evidence="8">
    <location>
        <begin position="307"/>
        <end position="325"/>
    </location>
</feature>
<evidence type="ECO:0000256" key="6">
    <source>
        <dbReference type="ARBA" id="ARBA00022989"/>
    </source>
</evidence>
<dbReference type="InterPro" id="IPR004761">
    <property type="entry name" value="Spore_GerAB"/>
</dbReference>
<feature type="transmembrane region" description="Helical" evidence="8">
    <location>
        <begin position="187"/>
        <end position="206"/>
    </location>
</feature>
<dbReference type="EMBL" id="QGQD01000054">
    <property type="protein sequence ID" value="TLD00528.1"/>
    <property type="molecule type" value="Genomic_DNA"/>
</dbReference>
<comment type="subcellular location">
    <subcellularLocation>
        <location evidence="1">Membrane</location>
        <topology evidence="1">Multi-pass membrane protein</topology>
    </subcellularLocation>
</comment>
<dbReference type="GO" id="GO:0009847">
    <property type="term" value="P:spore germination"/>
    <property type="evidence" value="ECO:0007669"/>
    <property type="project" value="InterPro"/>
</dbReference>
<evidence type="ECO:0000256" key="5">
    <source>
        <dbReference type="ARBA" id="ARBA00022692"/>
    </source>
</evidence>
<keyword evidence="5 8" id="KW-0812">Transmembrane</keyword>
<feature type="transmembrane region" description="Helical" evidence="8">
    <location>
        <begin position="83"/>
        <end position="105"/>
    </location>
</feature>
<evidence type="ECO:0000313" key="10">
    <source>
        <dbReference type="Proteomes" id="UP000306509"/>
    </source>
</evidence>
<evidence type="ECO:0000256" key="2">
    <source>
        <dbReference type="ARBA" id="ARBA00007998"/>
    </source>
</evidence>
<feature type="transmembrane region" description="Helical" evidence="8">
    <location>
        <begin position="218"/>
        <end position="240"/>
    </location>
</feature>
<evidence type="ECO:0000313" key="9">
    <source>
        <dbReference type="EMBL" id="TLD00528.1"/>
    </source>
</evidence>
<proteinExistence type="inferred from homology"/>
<comment type="caution">
    <text evidence="9">The sequence shown here is derived from an EMBL/GenBank/DDBJ whole genome shotgun (WGS) entry which is preliminary data.</text>
</comment>
<name>A0A4V6HRV8_9FIRM</name>
<dbReference type="RefSeq" id="WP_047833549.1">
    <property type="nucleotide sequence ID" value="NZ_QGQD01000054.1"/>
</dbReference>
<evidence type="ECO:0000256" key="3">
    <source>
        <dbReference type="ARBA" id="ARBA00022448"/>
    </source>
</evidence>
<keyword evidence="3" id="KW-0813">Transport</keyword>
<dbReference type="Gene3D" id="1.20.1740.10">
    <property type="entry name" value="Amino acid/polyamine transporter I"/>
    <property type="match status" value="1"/>
</dbReference>
<accession>A0A4V6HRV8</accession>
<protein>
    <submittedName>
        <fullName evidence="9">Spore germination protein YndE</fullName>
    </submittedName>
</protein>
<evidence type="ECO:0000256" key="7">
    <source>
        <dbReference type="ARBA" id="ARBA00023136"/>
    </source>
</evidence>
<feature type="transmembrane region" description="Helical" evidence="8">
    <location>
        <begin position="270"/>
        <end position="295"/>
    </location>
</feature>
<dbReference type="Pfam" id="PF03845">
    <property type="entry name" value="Spore_permease"/>
    <property type="match status" value="1"/>
</dbReference>
<feature type="transmembrane region" description="Helical" evidence="8">
    <location>
        <begin position="41"/>
        <end position="62"/>
    </location>
</feature>
<dbReference type="Proteomes" id="UP000306509">
    <property type="component" value="Unassembled WGS sequence"/>
</dbReference>
<keyword evidence="6 8" id="KW-1133">Transmembrane helix</keyword>
<reference evidence="9 10" key="1">
    <citation type="journal article" date="2019" name="Anaerobe">
        <title>Detection of Robinsoniella peoriensis in multiple bone samples of a trauma patient.</title>
        <authorList>
            <person name="Schrottner P."/>
            <person name="Hartwich K."/>
            <person name="Bunk B."/>
            <person name="Schober I."/>
            <person name="Helbig S."/>
            <person name="Rudolph W.W."/>
            <person name="Gunzer F."/>
        </authorList>
    </citation>
    <scope>NUCLEOTIDE SEQUENCE [LARGE SCALE GENOMIC DNA]</scope>
    <source>
        <strain evidence="9 10">DSM 106044</strain>
    </source>
</reference>
<feature type="transmembrane region" description="Helical" evidence="8">
    <location>
        <begin position="331"/>
        <end position="354"/>
    </location>
</feature>
<keyword evidence="4" id="KW-0309">Germination</keyword>
<feature type="transmembrane region" description="Helical" evidence="8">
    <location>
        <begin position="147"/>
        <end position="167"/>
    </location>
</feature>
<dbReference type="PANTHER" id="PTHR34975:SF2">
    <property type="entry name" value="SPORE GERMINATION PROTEIN A2"/>
    <property type="match status" value="1"/>
</dbReference>
<comment type="similarity">
    <text evidence="2">Belongs to the amino acid-polyamine-organocation (APC) superfamily. Spore germination protein (SGP) (TC 2.A.3.9) family.</text>
</comment>
<dbReference type="STRING" id="180332.GCA_000797495_01382"/>
<keyword evidence="7 8" id="KW-0472">Membrane</keyword>
<gene>
    <name evidence="9" type="primary">yndE</name>
    <name evidence="9" type="ORF">DSM106044_02661</name>
</gene>
<evidence type="ECO:0000256" key="4">
    <source>
        <dbReference type="ARBA" id="ARBA00022544"/>
    </source>
</evidence>
<evidence type="ECO:0000256" key="1">
    <source>
        <dbReference type="ARBA" id="ARBA00004141"/>
    </source>
</evidence>
<evidence type="ECO:0000256" key="8">
    <source>
        <dbReference type="SAM" id="Phobius"/>
    </source>
</evidence>
<dbReference type="GO" id="GO:0016020">
    <property type="term" value="C:membrane"/>
    <property type="evidence" value="ECO:0007669"/>
    <property type="project" value="UniProtKB-SubCell"/>
</dbReference>
<dbReference type="PANTHER" id="PTHR34975">
    <property type="entry name" value="SPORE GERMINATION PROTEIN A2"/>
    <property type="match status" value="1"/>
</dbReference>
<organism evidence="9 10">
    <name type="scientific">Robinsoniella peoriensis</name>
    <dbReference type="NCBI Taxonomy" id="180332"/>
    <lineage>
        <taxon>Bacteria</taxon>
        <taxon>Bacillati</taxon>
        <taxon>Bacillota</taxon>
        <taxon>Clostridia</taxon>
        <taxon>Lachnospirales</taxon>
        <taxon>Lachnospiraceae</taxon>
        <taxon>Robinsoniella</taxon>
    </lineage>
</organism>